<dbReference type="SUPFAM" id="SSF64153">
    <property type="entry name" value="YjeF N-terminal domain-like"/>
    <property type="match status" value="1"/>
</dbReference>
<keyword evidence="10" id="KW-0963">Cytoplasm</keyword>
<dbReference type="OrthoDB" id="10064708at2759"/>
<keyword evidence="6" id="KW-0521">NADP</keyword>
<keyword evidence="4 10" id="KW-0479">Metal-binding</keyword>
<protein>
    <recommendedName>
        <fullName evidence="3 10">NAD(P)H-hydrate epimerase</fullName>
        <ecNumber evidence="3 10">5.1.99.6</ecNumber>
    </recommendedName>
    <alternativeName>
        <fullName evidence="10">NAD(P)HX epimerase</fullName>
    </alternativeName>
</protein>
<comment type="subcellular location">
    <subcellularLocation>
        <location evidence="10">Cytoplasm</location>
    </subcellularLocation>
    <subcellularLocation>
        <location evidence="10">Mitochondrion</location>
    </subcellularLocation>
</comment>
<evidence type="ECO:0000313" key="13">
    <source>
        <dbReference type="Proteomes" id="UP000095038"/>
    </source>
</evidence>
<evidence type="ECO:0000256" key="1">
    <source>
        <dbReference type="ARBA" id="ARBA00000013"/>
    </source>
</evidence>
<evidence type="ECO:0000256" key="9">
    <source>
        <dbReference type="ARBA" id="ARBA00023235"/>
    </source>
</evidence>
<comment type="cofactor">
    <cofactor evidence="10">
        <name>K(+)</name>
        <dbReference type="ChEBI" id="CHEBI:29103"/>
    </cofactor>
    <text evidence="10">Binds 1 potassium ion per subunit.</text>
</comment>
<sequence length="266" mass="29822">MSFRTISSKNAILLDKELMSTSVGFSLDQLMELAGLSVAESVYKSYPPKTHKKMLIIAGPGNNGGDGLVAARHLKLFGYEPTVYYPKPSSSFKGLETQLHRFGIPIITMNTDKIDPTKQKFIFDENVLRKLLEESDGIVDAIFGFSFRPPLRAPFDQILKMVKQENEQLLKKKLKPIISVDLPTGWDVDKGPLPEYDEWNLFPQVLVSLTAPKPAAVEFVRLAHNSAAKGRIRHFLGGRFVSPAFADRWKIDVGRYVGTEQTVELK</sequence>
<evidence type="ECO:0000256" key="3">
    <source>
        <dbReference type="ARBA" id="ARBA00012228"/>
    </source>
</evidence>
<comment type="caution">
    <text evidence="10">Lacks conserved residue(s) required for the propagation of feature annotation.</text>
</comment>
<proteinExistence type="inferred from homology"/>
<keyword evidence="7 10" id="KW-0630">Potassium</keyword>
<evidence type="ECO:0000256" key="7">
    <source>
        <dbReference type="ARBA" id="ARBA00022958"/>
    </source>
</evidence>
<dbReference type="GO" id="GO:0000166">
    <property type="term" value="F:nucleotide binding"/>
    <property type="evidence" value="ECO:0007669"/>
    <property type="project" value="UniProtKB-KW"/>
</dbReference>
<evidence type="ECO:0000256" key="6">
    <source>
        <dbReference type="ARBA" id="ARBA00022857"/>
    </source>
</evidence>
<dbReference type="PANTHER" id="PTHR13232:SF10">
    <property type="entry name" value="NAD(P)H-HYDRATE EPIMERASE"/>
    <property type="match status" value="1"/>
</dbReference>
<evidence type="ECO:0000256" key="4">
    <source>
        <dbReference type="ARBA" id="ARBA00022723"/>
    </source>
</evidence>
<evidence type="ECO:0000256" key="2">
    <source>
        <dbReference type="ARBA" id="ARBA00000909"/>
    </source>
</evidence>
<dbReference type="FunCoup" id="A0A1D2VAN1">
    <property type="interactions" value="253"/>
</dbReference>
<dbReference type="AlphaFoldDB" id="A0A1D2VAN1"/>
<dbReference type="EMBL" id="KV454490">
    <property type="protein sequence ID" value="ODV58669.1"/>
    <property type="molecule type" value="Genomic_DNA"/>
</dbReference>
<evidence type="ECO:0000256" key="8">
    <source>
        <dbReference type="ARBA" id="ARBA00023027"/>
    </source>
</evidence>
<feature type="binding site" evidence="10">
    <location>
        <position position="63"/>
    </location>
    <ligand>
        <name>K(+)</name>
        <dbReference type="ChEBI" id="CHEBI:29103"/>
    </ligand>
</feature>
<comment type="function">
    <text evidence="10">Catalyzes the epimerization of the S- and R-forms of NAD(P)HX, a damaged form of NAD(P)H that is a result of enzymatic or heat-dependent hydration. This is a prerequisite for the S-specific NAD(P)H-hydrate dehydratase to allow the repair of both epimers of NAD(P)HX.</text>
</comment>
<keyword evidence="10" id="KW-0496">Mitochondrion</keyword>
<dbReference type="GO" id="GO:0052856">
    <property type="term" value="F:NAD(P)HX epimerase activity"/>
    <property type="evidence" value="ECO:0007669"/>
    <property type="project" value="UniProtKB-UniRule"/>
</dbReference>
<dbReference type="EC" id="5.1.99.6" evidence="3 10"/>
<dbReference type="InterPro" id="IPR036652">
    <property type="entry name" value="YjeF_N_dom_sf"/>
</dbReference>
<dbReference type="Pfam" id="PF03853">
    <property type="entry name" value="YjeF_N"/>
    <property type="match status" value="1"/>
</dbReference>
<dbReference type="Gene3D" id="3.40.50.10260">
    <property type="entry name" value="YjeF N-terminal domain"/>
    <property type="match status" value="1"/>
</dbReference>
<comment type="catalytic activity">
    <reaction evidence="2 10">
        <text>(6R)-NADPHX = (6S)-NADPHX</text>
        <dbReference type="Rhea" id="RHEA:32227"/>
        <dbReference type="ChEBI" id="CHEBI:64076"/>
        <dbReference type="ChEBI" id="CHEBI:64077"/>
        <dbReference type="EC" id="5.1.99.6"/>
    </reaction>
</comment>
<evidence type="ECO:0000256" key="10">
    <source>
        <dbReference type="HAMAP-Rule" id="MF_03159"/>
    </source>
</evidence>
<evidence type="ECO:0000256" key="5">
    <source>
        <dbReference type="ARBA" id="ARBA00022741"/>
    </source>
</evidence>
<dbReference type="PROSITE" id="PS51385">
    <property type="entry name" value="YJEF_N"/>
    <property type="match status" value="1"/>
</dbReference>
<feature type="binding site" evidence="10">
    <location>
        <begin position="62"/>
        <end position="66"/>
    </location>
    <ligand>
        <name>(6S)-NADPHX</name>
        <dbReference type="ChEBI" id="CHEBI:64076"/>
    </ligand>
</feature>
<dbReference type="Proteomes" id="UP000095038">
    <property type="component" value="Unassembled WGS sequence"/>
</dbReference>
<keyword evidence="8 10" id="KW-0520">NAD</keyword>
<keyword evidence="5 10" id="KW-0547">Nucleotide-binding</keyword>
<dbReference type="InParanoid" id="A0A1D2VAN1"/>
<dbReference type="GO" id="GO:0046496">
    <property type="term" value="P:nicotinamide nucleotide metabolic process"/>
    <property type="evidence" value="ECO:0007669"/>
    <property type="project" value="EnsemblFungi"/>
</dbReference>
<feature type="domain" description="YjeF N-terminal" evidence="11">
    <location>
        <begin position="11"/>
        <end position="233"/>
    </location>
</feature>
<reference evidence="13" key="1">
    <citation type="submission" date="2016-05" db="EMBL/GenBank/DDBJ databases">
        <title>Comparative genomics of biotechnologically important yeasts.</title>
        <authorList>
            <consortium name="DOE Joint Genome Institute"/>
            <person name="Riley R."/>
            <person name="Haridas S."/>
            <person name="Wolfe K.H."/>
            <person name="Lopes M.R."/>
            <person name="Hittinger C.T."/>
            <person name="Goker M."/>
            <person name="Salamov A."/>
            <person name="Wisecaver J."/>
            <person name="Long T.M."/>
            <person name="Aerts A.L."/>
            <person name="Barry K."/>
            <person name="Choi C."/>
            <person name="Clum A."/>
            <person name="Coughlan A.Y."/>
            <person name="Deshpande S."/>
            <person name="Douglass A.P."/>
            <person name="Hanson S.J."/>
            <person name="Klenk H.-P."/>
            <person name="Labutti K."/>
            <person name="Lapidus A."/>
            <person name="Lindquist E."/>
            <person name="Lipzen A."/>
            <person name="Meier-Kolthoff J.P."/>
            <person name="Ohm R.A."/>
            <person name="Otillar R.P."/>
            <person name="Pangilinan J."/>
            <person name="Peng Y."/>
            <person name="Rokas A."/>
            <person name="Rosa C.A."/>
            <person name="Scheuner C."/>
            <person name="Sibirny A.A."/>
            <person name="Slot J.C."/>
            <person name="Stielow J.B."/>
            <person name="Sun H."/>
            <person name="Kurtzman C.P."/>
            <person name="Blackwell M."/>
            <person name="Grigoriev I.V."/>
            <person name="Jeffries T.W."/>
        </authorList>
    </citation>
    <scope>NUCLEOTIDE SEQUENCE [LARGE SCALE GENOMIC DNA]</scope>
    <source>
        <strain evidence="13">DSM 1968</strain>
    </source>
</reference>
<dbReference type="InterPro" id="IPR004443">
    <property type="entry name" value="YjeF_N_dom"/>
</dbReference>
<dbReference type="STRING" id="1344418.A0A1D2VAN1"/>
<feature type="binding site" evidence="10">
    <location>
        <position position="140"/>
    </location>
    <ligand>
        <name>K(+)</name>
        <dbReference type="ChEBI" id="CHEBI:29103"/>
    </ligand>
</feature>
<dbReference type="GO" id="GO:0046872">
    <property type="term" value="F:metal ion binding"/>
    <property type="evidence" value="ECO:0007669"/>
    <property type="project" value="UniProtKB-KW"/>
</dbReference>
<accession>A0A1D2VAN1</accession>
<dbReference type="GeneID" id="30964528"/>
<comment type="catalytic activity">
    <reaction evidence="1 10">
        <text>(6R)-NADHX = (6S)-NADHX</text>
        <dbReference type="Rhea" id="RHEA:32215"/>
        <dbReference type="ChEBI" id="CHEBI:64074"/>
        <dbReference type="ChEBI" id="CHEBI:64075"/>
        <dbReference type="EC" id="5.1.99.6"/>
    </reaction>
</comment>
<dbReference type="HAMAP" id="MF_01966">
    <property type="entry name" value="NADHX_epimerase"/>
    <property type="match status" value="1"/>
</dbReference>
<evidence type="ECO:0000313" key="12">
    <source>
        <dbReference type="EMBL" id="ODV58669.1"/>
    </source>
</evidence>
<evidence type="ECO:0000259" key="11">
    <source>
        <dbReference type="PROSITE" id="PS51385"/>
    </source>
</evidence>
<organism evidence="12 13">
    <name type="scientific">Ascoidea rubescens DSM 1968</name>
    <dbReference type="NCBI Taxonomy" id="1344418"/>
    <lineage>
        <taxon>Eukaryota</taxon>
        <taxon>Fungi</taxon>
        <taxon>Dikarya</taxon>
        <taxon>Ascomycota</taxon>
        <taxon>Saccharomycotina</taxon>
        <taxon>Saccharomycetes</taxon>
        <taxon>Ascoideaceae</taxon>
        <taxon>Ascoidea</taxon>
    </lineage>
</organism>
<keyword evidence="9 10" id="KW-0413">Isomerase</keyword>
<keyword evidence="13" id="KW-1185">Reference proteome</keyword>
<feature type="binding site" evidence="10">
    <location>
        <position position="184"/>
    </location>
    <ligand>
        <name>K(+)</name>
        <dbReference type="ChEBI" id="CHEBI:29103"/>
    </ligand>
</feature>
<dbReference type="PANTHER" id="PTHR13232">
    <property type="entry name" value="NAD(P)H-HYDRATE EPIMERASE"/>
    <property type="match status" value="1"/>
</dbReference>
<dbReference type="GO" id="GO:0005739">
    <property type="term" value="C:mitochondrion"/>
    <property type="evidence" value="ECO:0007669"/>
    <property type="project" value="UniProtKB-SubCell"/>
</dbReference>
<comment type="similarity">
    <text evidence="10">Belongs to the NnrE/AIBP family.</text>
</comment>
<dbReference type="InterPro" id="IPR032976">
    <property type="entry name" value="YJEFN_prot_NAXE-like"/>
</dbReference>
<feature type="binding site" evidence="10">
    <location>
        <begin position="144"/>
        <end position="150"/>
    </location>
    <ligand>
        <name>(6S)-NADPHX</name>
        <dbReference type="ChEBI" id="CHEBI:64076"/>
    </ligand>
</feature>
<dbReference type="RefSeq" id="XP_020044976.1">
    <property type="nucleotide sequence ID" value="XM_020190892.1"/>
</dbReference>
<name>A0A1D2VAN1_9ASCO</name>
<feature type="binding site" evidence="10">
    <location>
        <position position="181"/>
    </location>
    <ligand>
        <name>(6S)-NADPHX</name>
        <dbReference type="ChEBI" id="CHEBI:64076"/>
    </ligand>
</feature>
<gene>
    <name evidence="12" type="ORF">ASCRUDRAFT_38889</name>
</gene>
<dbReference type="NCBIfam" id="TIGR00197">
    <property type="entry name" value="yjeF_nterm"/>
    <property type="match status" value="1"/>
</dbReference>